<organism evidence="1 2">
    <name type="scientific">Paenibacillus lentus</name>
    <dbReference type="NCBI Taxonomy" id="1338368"/>
    <lineage>
        <taxon>Bacteria</taxon>
        <taxon>Bacillati</taxon>
        <taxon>Bacillota</taxon>
        <taxon>Bacilli</taxon>
        <taxon>Bacillales</taxon>
        <taxon>Paenibacillaceae</taxon>
        <taxon>Paenibacillus</taxon>
    </lineage>
</organism>
<evidence type="ECO:0000313" key="1">
    <source>
        <dbReference type="EMBL" id="AZK48463.1"/>
    </source>
</evidence>
<dbReference type="RefSeq" id="WP_125084620.1">
    <property type="nucleotide sequence ID" value="NZ_CP034248.1"/>
</dbReference>
<protein>
    <submittedName>
        <fullName evidence="1">Uncharacterized protein</fullName>
    </submittedName>
</protein>
<dbReference type="EMBL" id="CP034248">
    <property type="protein sequence ID" value="AZK48463.1"/>
    <property type="molecule type" value="Genomic_DNA"/>
</dbReference>
<accession>A0A3Q8SDT2</accession>
<dbReference type="AlphaFoldDB" id="A0A3Q8SDT2"/>
<dbReference type="OrthoDB" id="2605703at2"/>
<dbReference type="KEGG" id="plen:EIM92_21685"/>
<keyword evidence="2" id="KW-1185">Reference proteome</keyword>
<sequence length="130" mass="15333">MAILYDCEDKSTYVEISFIYQIPGEWEGCKFYLRYFKQSTLIREVPVGWTNKVVKLLLNLLAKFPIPEYEGYFSHYEKHLELKWIYESATDQYLLIFLDLGTVFPLKVTKDGLKQFGLDIANEFEAAPKR</sequence>
<gene>
    <name evidence="1" type="ORF">EIM92_21685</name>
</gene>
<dbReference type="Proteomes" id="UP000273145">
    <property type="component" value="Chromosome"/>
</dbReference>
<reference evidence="1 2" key="1">
    <citation type="submission" date="2018-11" db="EMBL/GenBank/DDBJ databases">
        <title>Genome sequencing of Paenibacillus lentus DSM25539(T).</title>
        <authorList>
            <person name="Kook J.-K."/>
            <person name="Park S.-N."/>
            <person name="Lim Y.K."/>
        </authorList>
    </citation>
    <scope>NUCLEOTIDE SEQUENCE [LARGE SCALE GENOMIC DNA]</scope>
    <source>
        <strain evidence="1 2">DSM 25539</strain>
    </source>
</reference>
<proteinExistence type="predicted"/>
<name>A0A3Q8SDT2_9BACL</name>
<evidence type="ECO:0000313" key="2">
    <source>
        <dbReference type="Proteomes" id="UP000273145"/>
    </source>
</evidence>